<comment type="caution">
    <text evidence="1">The sequence shown here is derived from an EMBL/GenBank/DDBJ whole genome shotgun (WGS) entry which is preliminary data.</text>
</comment>
<reference evidence="1 2" key="1">
    <citation type="submission" date="2016-07" db="EMBL/GenBank/DDBJ databases">
        <title>Pervasive Adenine N6-methylation of Active Genes in Fungi.</title>
        <authorList>
            <consortium name="DOE Joint Genome Institute"/>
            <person name="Mondo S.J."/>
            <person name="Dannebaum R.O."/>
            <person name="Kuo R.C."/>
            <person name="Labutti K."/>
            <person name="Haridas S."/>
            <person name="Kuo A."/>
            <person name="Salamov A."/>
            <person name="Ahrendt S.R."/>
            <person name="Lipzen A."/>
            <person name="Sullivan W."/>
            <person name="Andreopoulos W.B."/>
            <person name="Clum A."/>
            <person name="Lindquist E."/>
            <person name="Daum C."/>
            <person name="Ramamoorthy G.K."/>
            <person name="Gryganskyi A."/>
            <person name="Culley D."/>
            <person name="Magnuson J.K."/>
            <person name="James T.Y."/>
            <person name="O'Malley M.A."/>
            <person name="Stajich J.E."/>
            <person name="Spatafora J.W."/>
            <person name="Visel A."/>
            <person name="Grigoriev I.V."/>
        </authorList>
    </citation>
    <scope>NUCLEOTIDE SEQUENCE [LARGE SCALE GENOMIC DNA]</scope>
    <source>
        <strain evidence="1 2">NRRL 2496</strain>
    </source>
</reference>
<gene>
    <name evidence="1" type="ORF">BCR43DRAFT_492232</name>
</gene>
<name>A0A1X2HD85_SYNRA</name>
<evidence type="ECO:0000313" key="2">
    <source>
        <dbReference type="Proteomes" id="UP000242180"/>
    </source>
</evidence>
<evidence type="ECO:0000313" key="1">
    <source>
        <dbReference type="EMBL" id="ORY96764.1"/>
    </source>
</evidence>
<accession>A0A1X2HD85</accession>
<sequence length="95" mass="10752">MYICMSAIVKVSTYRLSKPRFLTAHLFLLAEFGHSVLLDTRLLSPVAFYIWILSPDNITVCSTLVSTYQSLASSYEIHRKASLCLRNTPITAFHP</sequence>
<dbReference type="AlphaFoldDB" id="A0A1X2HD85"/>
<proteinExistence type="predicted"/>
<organism evidence="1 2">
    <name type="scientific">Syncephalastrum racemosum</name>
    <name type="common">Filamentous fungus</name>
    <dbReference type="NCBI Taxonomy" id="13706"/>
    <lineage>
        <taxon>Eukaryota</taxon>
        <taxon>Fungi</taxon>
        <taxon>Fungi incertae sedis</taxon>
        <taxon>Mucoromycota</taxon>
        <taxon>Mucoromycotina</taxon>
        <taxon>Mucoromycetes</taxon>
        <taxon>Mucorales</taxon>
        <taxon>Syncephalastraceae</taxon>
        <taxon>Syncephalastrum</taxon>
    </lineage>
</organism>
<dbReference type="EMBL" id="MCGN01000005">
    <property type="protein sequence ID" value="ORY96764.1"/>
    <property type="molecule type" value="Genomic_DNA"/>
</dbReference>
<protein>
    <submittedName>
        <fullName evidence="1">Uncharacterized protein</fullName>
    </submittedName>
</protein>
<keyword evidence="2" id="KW-1185">Reference proteome</keyword>
<dbReference type="InParanoid" id="A0A1X2HD85"/>
<dbReference type="Proteomes" id="UP000242180">
    <property type="component" value="Unassembled WGS sequence"/>
</dbReference>